<dbReference type="InterPro" id="IPR033469">
    <property type="entry name" value="CYTH-like_dom_sf"/>
</dbReference>
<evidence type="ECO:0000313" key="3">
    <source>
        <dbReference type="Proteomes" id="UP000001593"/>
    </source>
</evidence>
<dbReference type="FunFam" id="2.40.320.10:FF:000003">
    <property type="entry name" value="Uncharacterized protein, isoform C"/>
    <property type="match status" value="1"/>
</dbReference>
<dbReference type="Pfam" id="PF13521">
    <property type="entry name" value="AAA_28"/>
    <property type="match status" value="1"/>
</dbReference>
<gene>
    <name evidence="2" type="ORF">NEMVEDRAFT_v1g194572</name>
</gene>
<dbReference type="InterPro" id="IPR053227">
    <property type="entry name" value="TRPL-trafficking_regulator"/>
</dbReference>
<dbReference type="GO" id="GO:0005525">
    <property type="term" value="F:GTP binding"/>
    <property type="evidence" value="ECO:0000318"/>
    <property type="project" value="GO_Central"/>
</dbReference>
<dbReference type="EMBL" id="DS469890">
    <property type="protein sequence ID" value="EDO31559.1"/>
    <property type="molecule type" value="Genomic_DNA"/>
</dbReference>
<dbReference type="HOGENOM" id="CLU_037796_0_1_1"/>
<reference evidence="2 3" key="1">
    <citation type="journal article" date="2007" name="Science">
        <title>Sea anemone genome reveals ancestral eumetazoan gene repertoire and genomic organization.</title>
        <authorList>
            <person name="Putnam N.H."/>
            <person name="Srivastava M."/>
            <person name="Hellsten U."/>
            <person name="Dirks B."/>
            <person name="Chapman J."/>
            <person name="Salamov A."/>
            <person name="Terry A."/>
            <person name="Shapiro H."/>
            <person name="Lindquist E."/>
            <person name="Kapitonov V.V."/>
            <person name="Jurka J."/>
            <person name="Genikhovich G."/>
            <person name="Grigoriev I.V."/>
            <person name="Lucas S.M."/>
            <person name="Steele R.E."/>
            <person name="Finnerty J.R."/>
            <person name="Technau U."/>
            <person name="Martindale M.Q."/>
            <person name="Rokhsar D.S."/>
        </authorList>
    </citation>
    <scope>NUCLEOTIDE SEQUENCE [LARGE SCALE GENOMIC DNA]</scope>
    <source>
        <strain evidence="3">CH2 X CH6</strain>
    </source>
</reference>
<dbReference type="Proteomes" id="UP000001593">
    <property type="component" value="Unassembled WGS sequence"/>
</dbReference>
<dbReference type="PhylomeDB" id="A7SXK8"/>
<dbReference type="FunFam" id="3.40.50.300:FF:001321">
    <property type="entry name" value="Uncharacterized protein, isoform B"/>
    <property type="match status" value="1"/>
</dbReference>
<evidence type="ECO:0000313" key="2">
    <source>
        <dbReference type="EMBL" id="EDO31559.1"/>
    </source>
</evidence>
<dbReference type="SUPFAM" id="SSF55154">
    <property type="entry name" value="CYTH-like phosphatases"/>
    <property type="match status" value="1"/>
</dbReference>
<accession>A7SXK8</accession>
<dbReference type="Gene3D" id="3.40.50.300">
    <property type="entry name" value="P-loop containing nucleotide triphosphate hydrolases"/>
    <property type="match status" value="1"/>
</dbReference>
<dbReference type="OrthoDB" id="6375174at2759"/>
<dbReference type="InterPro" id="IPR038727">
    <property type="entry name" value="NadR/Ttd14_AAA_dom"/>
</dbReference>
<dbReference type="GO" id="GO:0070300">
    <property type="term" value="F:phosphatidic acid binding"/>
    <property type="evidence" value="ECO:0000318"/>
    <property type="project" value="GO_Central"/>
</dbReference>
<proteinExistence type="predicted"/>
<protein>
    <recommendedName>
        <fullName evidence="1">NadR/Ttd14 AAA domain-containing protein</fullName>
    </recommendedName>
</protein>
<keyword evidence="3" id="KW-1185">Reference proteome</keyword>
<organism evidence="2 3">
    <name type="scientific">Nematostella vectensis</name>
    <name type="common">Starlet sea anemone</name>
    <dbReference type="NCBI Taxonomy" id="45351"/>
    <lineage>
        <taxon>Eukaryota</taxon>
        <taxon>Metazoa</taxon>
        <taxon>Cnidaria</taxon>
        <taxon>Anthozoa</taxon>
        <taxon>Hexacorallia</taxon>
        <taxon>Actiniaria</taxon>
        <taxon>Edwardsiidae</taxon>
        <taxon>Nematostella</taxon>
    </lineage>
</organism>
<name>A7SXK8_NEMVE</name>
<dbReference type="OMA" id="THGKQDE"/>
<evidence type="ECO:0000259" key="1">
    <source>
        <dbReference type="Pfam" id="PF13521"/>
    </source>
</evidence>
<dbReference type="AlphaFoldDB" id="A7SXK8"/>
<dbReference type="SUPFAM" id="SSF52540">
    <property type="entry name" value="P-loop containing nucleoside triphosphate hydrolases"/>
    <property type="match status" value="1"/>
</dbReference>
<dbReference type="InterPro" id="IPR027417">
    <property type="entry name" value="P-loop_NTPase"/>
</dbReference>
<dbReference type="eggNOG" id="ENOG502QVQD">
    <property type="taxonomic scope" value="Eukaryota"/>
</dbReference>
<feature type="domain" description="NadR/Ttd14 AAA" evidence="1">
    <location>
        <begin position="16"/>
        <end position="187"/>
    </location>
</feature>
<sequence length="389" mass="45166">METLKNGIGPGHKVYKVVLTGGPCGGKTTTQARMSTFFENIGWKVFRVPETATILLGGGVKFAELDGEQVNIFQENLLKTMMQLEKTYFDLAERCHKNCLVICDRGTMDPSAYCEPEHWQKMLDKNGWRTMDLREGRYDQVVHLLSSACGAEAFYTLANNNARSEGLQLARDLDKKTQQVWVGHPYFDVIDNTMEFDAKVHKAIRVVCNKIGIQVGDRLAPDSIKLKFLIKKMPSDRVFPPFEDFDVVHNYLLVANPEKGTQARLRKRGQNGRYMYMHTVRRPMIDGQVVEVRKSLNRRDYELLLSQRDPMRQSMYKHRRCFIWKDQYYQLDVYTEPCPERCKGLILLETYSTKSTRELHLPEFLNIEKDVTDDKAYSMYNLSLREKDD</sequence>
<dbReference type="KEGG" id="nve:5502473"/>
<dbReference type="InParanoid" id="A7SXK8"/>
<dbReference type="PANTHER" id="PTHR34932:SF1">
    <property type="entry name" value="TRPL TRANSLOCATION DEFECT PROTEIN 14"/>
    <property type="match status" value="1"/>
</dbReference>
<dbReference type="Gene3D" id="2.40.320.10">
    <property type="entry name" value="Hypothetical Protein Pfu-838710-001"/>
    <property type="match status" value="1"/>
</dbReference>
<dbReference type="PANTHER" id="PTHR34932">
    <property type="entry name" value="TRPL TRANSLOCATION DEFECT PROTEIN 14"/>
    <property type="match status" value="1"/>
</dbReference>
<dbReference type="STRING" id="45351.A7SXK8"/>
<dbReference type="GO" id="GO:0035091">
    <property type="term" value="F:phosphatidylinositol binding"/>
    <property type="evidence" value="ECO:0000318"/>
    <property type="project" value="GO_Central"/>
</dbReference>